<dbReference type="InterPro" id="IPR012978">
    <property type="entry name" value="HEAT_RRP12"/>
</dbReference>
<feature type="compositionally biased region" description="Basic and acidic residues" evidence="4">
    <location>
        <begin position="1030"/>
        <end position="1039"/>
    </location>
</feature>
<keyword evidence="3" id="KW-0539">Nucleus</keyword>
<evidence type="ECO:0000259" key="6">
    <source>
        <dbReference type="Pfam" id="PF08161"/>
    </source>
</evidence>
<dbReference type="AlphaFoldDB" id="A0A2G8JW83"/>
<evidence type="ECO:0000256" key="2">
    <source>
        <dbReference type="ARBA" id="ARBA00007690"/>
    </source>
</evidence>
<organism evidence="8 9">
    <name type="scientific">Stichopus japonicus</name>
    <name type="common">Sea cucumber</name>
    <dbReference type="NCBI Taxonomy" id="307972"/>
    <lineage>
        <taxon>Eukaryota</taxon>
        <taxon>Metazoa</taxon>
        <taxon>Echinodermata</taxon>
        <taxon>Eleutherozoa</taxon>
        <taxon>Echinozoa</taxon>
        <taxon>Holothuroidea</taxon>
        <taxon>Aspidochirotacea</taxon>
        <taxon>Aspidochirotida</taxon>
        <taxon>Stichopodidae</taxon>
        <taxon>Apostichopus</taxon>
    </lineage>
</organism>
<dbReference type="InterPro" id="IPR016024">
    <property type="entry name" value="ARM-type_fold"/>
</dbReference>
<dbReference type="Gene3D" id="1.25.10.10">
    <property type="entry name" value="Leucine-rich Repeat Variant"/>
    <property type="match status" value="1"/>
</dbReference>
<reference evidence="8 9" key="1">
    <citation type="journal article" date="2017" name="PLoS Biol.">
        <title>The sea cucumber genome provides insights into morphological evolution and visceral regeneration.</title>
        <authorList>
            <person name="Zhang X."/>
            <person name="Sun L."/>
            <person name="Yuan J."/>
            <person name="Sun Y."/>
            <person name="Gao Y."/>
            <person name="Zhang L."/>
            <person name="Li S."/>
            <person name="Dai H."/>
            <person name="Hamel J.F."/>
            <person name="Liu C."/>
            <person name="Yu Y."/>
            <person name="Liu S."/>
            <person name="Lin W."/>
            <person name="Guo K."/>
            <person name="Jin S."/>
            <person name="Xu P."/>
            <person name="Storey K.B."/>
            <person name="Huan P."/>
            <person name="Zhang T."/>
            <person name="Zhou Y."/>
            <person name="Zhang J."/>
            <person name="Lin C."/>
            <person name="Li X."/>
            <person name="Xing L."/>
            <person name="Huo D."/>
            <person name="Sun M."/>
            <person name="Wang L."/>
            <person name="Mercier A."/>
            <person name="Li F."/>
            <person name="Yang H."/>
            <person name="Xiang J."/>
        </authorList>
    </citation>
    <scope>NUCLEOTIDE SEQUENCE [LARGE SCALE GENOMIC DNA]</scope>
    <source>
        <strain evidence="8">Shaxun</strain>
        <tissue evidence="8">Muscle</tissue>
    </source>
</reference>
<dbReference type="Proteomes" id="UP000230750">
    <property type="component" value="Unassembled WGS sequence"/>
</dbReference>
<feature type="domain" description="RRP12 N-terminal HEAT" evidence="7">
    <location>
        <begin position="11"/>
        <end position="244"/>
    </location>
</feature>
<gene>
    <name evidence="8" type="ORF">BSL78_23135</name>
</gene>
<dbReference type="InterPro" id="IPR057860">
    <property type="entry name" value="HEAT_RRP12_N"/>
</dbReference>
<dbReference type="EMBL" id="MRZV01001173">
    <property type="protein sequence ID" value="PIK40031.1"/>
    <property type="molecule type" value="Genomic_DNA"/>
</dbReference>
<evidence type="ECO:0000256" key="5">
    <source>
        <dbReference type="SAM" id="SignalP"/>
    </source>
</evidence>
<dbReference type="STRING" id="307972.A0A2G8JW83"/>
<feature type="domain" description="RRP12 HEAT" evidence="6">
    <location>
        <begin position="314"/>
        <end position="583"/>
    </location>
</feature>
<feature type="region of interest" description="Disordered" evidence="4">
    <location>
        <begin position="916"/>
        <end position="1204"/>
    </location>
</feature>
<dbReference type="SUPFAM" id="SSF48371">
    <property type="entry name" value="ARM repeat"/>
    <property type="match status" value="1"/>
</dbReference>
<evidence type="ECO:0000256" key="4">
    <source>
        <dbReference type="SAM" id="MobiDB-lite"/>
    </source>
</evidence>
<dbReference type="GO" id="GO:0005634">
    <property type="term" value="C:nucleus"/>
    <property type="evidence" value="ECO:0007669"/>
    <property type="project" value="UniProtKB-SubCell"/>
</dbReference>
<proteinExistence type="inferred from homology"/>
<feature type="compositionally biased region" description="Acidic residues" evidence="4">
    <location>
        <begin position="962"/>
        <end position="973"/>
    </location>
</feature>
<feature type="signal peptide" evidence="5">
    <location>
        <begin position="1"/>
        <end position="16"/>
    </location>
</feature>
<evidence type="ECO:0000259" key="7">
    <source>
        <dbReference type="Pfam" id="PF25772"/>
    </source>
</evidence>
<dbReference type="Pfam" id="PF25772">
    <property type="entry name" value="HEAT_RRP12_N"/>
    <property type="match status" value="1"/>
</dbReference>
<keyword evidence="9" id="KW-1185">Reference proteome</keyword>
<dbReference type="PANTHER" id="PTHR48287:SF1">
    <property type="entry name" value="ARM REPEAT SUPERFAMILY PROTEIN"/>
    <property type="match status" value="1"/>
</dbReference>
<feature type="compositionally biased region" description="Basic residues" evidence="4">
    <location>
        <begin position="977"/>
        <end position="988"/>
    </location>
</feature>
<name>A0A2G8JW83_STIJA</name>
<comment type="subcellular location">
    <subcellularLocation>
        <location evidence="1">Nucleus</location>
    </subcellularLocation>
</comment>
<evidence type="ECO:0000313" key="8">
    <source>
        <dbReference type="EMBL" id="PIK40031.1"/>
    </source>
</evidence>
<dbReference type="Pfam" id="PF08161">
    <property type="entry name" value="RRP12_HEAT"/>
    <property type="match status" value="1"/>
</dbReference>
<dbReference type="OrthoDB" id="2192888at2759"/>
<comment type="caution">
    <text evidence="8">The sequence shown here is derived from an EMBL/GenBank/DDBJ whole genome shotgun (WGS) entry which is preliminary data.</text>
</comment>
<accession>A0A2G8JW83</accession>
<dbReference type="InterPro" id="IPR052087">
    <property type="entry name" value="RRP12"/>
</dbReference>
<protein>
    <submittedName>
        <fullName evidence="8">Putative RRP12-like protein isoform X1</fullName>
    </submittedName>
</protein>
<feature type="compositionally biased region" description="Basic and acidic residues" evidence="4">
    <location>
        <begin position="1128"/>
        <end position="1138"/>
    </location>
</feature>
<dbReference type="PANTHER" id="PTHR48287">
    <property type="entry name" value="ARM REPEAT SUPERFAMILY PROTEIN"/>
    <property type="match status" value="1"/>
</dbReference>
<dbReference type="InterPro" id="IPR011989">
    <property type="entry name" value="ARM-like"/>
</dbReference>
<evidence type="ECO:0000256" key="3">
    <source>
        <dbReference type="ARBA" id="ARBA00023242"/>
    </source>
</evidence>
<keyword evidence="5" id="KW-0732">Signal</keyword>
<feature type="compositionally biased region" description="Basic residues" evidence="4">
    <location>
        <begin position="916"/>
        <end position="927"/>
    </location>
</feature>
<feature type="chain" id="PRO_5013963607" evidence="5">
    <location>
        <begin position="17"/>
        <end position="1204"/>
    </location>
</feature>
<comment type="similarity">
    <text evidence="2">Belongs to the RRP12 family.</text>
</comment>
<sequence>MKFISLHDYIVCAVLAAITEVIRDQGGKETETEYFGALMTAMETMETEESLTAVTFLLSLIIKRVPPPVLKLKFSEVSKSLSGLLASHSSGNNTALVKSILSCFGNLLRSQEASAWSNPSTLNTYQGILSFTTHSKPKVRKAAQSAVVSILMGSSFTLGGISSSTHPAAQATAKFCIQQVEKHGGSGEATATCHILTLLQSVISSFPKSALKETCETILKVMTLSNVVVSAVAMKALHSLVSMDTSLDNFPPELNAKLINALYDFQPSTNDSQPSQAWLAVMQAAHVNLFRSNQTLCLNHLHRLFQVCMAYLLSEKGEIAVASANAMKAVLKECVGSLSDDVSGQTKEQNPVMKIFSHVEGGLSYQYHASWGLVLQTLSVFFEVWGKAGHQYMHKCLQTMCDLRSTHHFAFINEVDKCIGEAIKTMGPRIVLDAVPFQITGEEDNYDFPRSWLVPVIRDNVCNTELQFFTKFFLPLAAKFKIKSLELKQNNREVEAKTYDVLQVQLWSLFPGFCKSPTDVIPAFKGIAKILGSALGDRKDVRSDICSGLRNIIKSNVDNERNKTELARFAKNFLPILFNIFTKENSEGNRSVLAVLETIKIFLQITDVKLVDDLVTRVCGKFSSGEESQQPPLLDLLIALAPYASSGKLSQIFQEVSPCFESTNHSLQKKSYRVLEEICSGQSDACSKFREDNIELLEKKLVESMSSAASPSKLPRLRCLLHIVKQLPSGKHDVLKTILPEVILCAKEVNSKTRSTAFLLLSEIGRCLLRSDEKSKQESIAQYLSMLAAGLAGSSQMISATILAFTSVIYEFKDLIDGMILGQLLESVHTLIASKTRDILRPALGLTKVICAVTEDTSLAQYVQPLLEDLGNLSDTNSRALRVSIKSIFKQLMKKFGYEMLSKMVAGKQLKMLHNVKKRQDRNKRLRTAKEQIEDDEDDNEMAALMPSKPKPESMEQILQETDSEDDDDDEDEDKRSKTKVKRSRKTARGSTWLKEDDNDEPMDFLDPTVSKRVLATKPRNEAGGVHRGIPHDFKKLPDGRLVITEPKDDEDEKPSSGGRKRKMEPDDDLEAMMDQELLSRKKMKKKWNDMDSSDDEDEVGSKYQAGGKGIHRVLPGQKKPKVVGIDYKSKKAGGDIKRKGKPDPFAYLPMSRKQLNRRKKKQTSGTWKQIAKTGHRKGSGGADKEQKSKGGRGGQKNKRHKKH</sequence>
<evidence type="ECO:0000256" key="1">
    <source>
        <dbReference type="ARBA" id="ARBA00004123"/>
    </source>
</evidence>
<evidence type="ECO:0000313" key="9">
    <source>
        <dbReference type="Proteomes" id="UP000230750"/>
    </source>
</evidence>